<keyword evidence="2" id="KW-0456">Lyase</keyword>
<dbReference type="InterPro" id="IPR013024">
    <property type="entry name" value="GGCT-like"/>
</dbReference>
<dbReference type="Gene3D" id="3.10.490.10">
    <property type="entry name" value="Gamma-glutamyl cyclotransferase-like"/>
    <property type="match status" value="1"/>
</dbReference>
<proteinExistence type="predicted"/>
<dbReference type="OMA" id="GPPIIAY"/>
<evidence type="ECO:0000256" key="3">
    <source>
        <dbReference type="PIRSR" id="PIRSR617939-1"/>
    </source>
</evidence>
<dbReference type="OrthoDB" id="2017317at2759"/>
<accession>S3CYX3</accession>
<feature type="binding site" evidence="4">
    <location>
        <begin position="20"/>
        <end position="25"/>
    </location>
    <ligand>
        <name>substrate</name>
    </ligand>
</feature>
<protein>
    <recommendedName>
        <fullName evidence="1">gamma-glutamylcyclotransferase</fullName>
        <ecNumber evidence="1">4.3.2.9</ecNumber>
    </recommendedName>
</protein>
<dbReference type="AlphaFoldDB" id="S3CYX3"/>
<organism evidence="5 6">
    <name type="scientific">Glarea lozoyensis (strain ATCC 20868 / MF5171)</name>
    <dbReference type="NCBI Taxonomy" id="1116229"/>
    <lineage>
        <taxon>Eukaryota</taxon>
        <taxon>Fungi</taxon>
        <taxon>Dikarya</taxon>
        <taxon>Ascomycota</taxon>
        <taxon>Pezizomycotina</taxon>
        <taxon>Leotiomycetes</taxon>
        <taxon>Helotiales</taxon>
        <taxon>Helotiaceae</taxon>
        <taxon>Glarea</taxon>
    </lineage>
</organism>
<dbReference type="GeneID" id="19462792"/>
<dbReference type="EC" id="4.3.2.9" evidence="1"/>
<dbReference type="PANTHER" id="PTHR12935">
    <property type="entry name" value="GAMMA-GLUTAMYLCYCLOTRANSFERASE"/>
    <property type="match status" value="1"/>
</dbReference>
<sequence>MTELHGKKPLSVELDSNLWYFAYGSNLNKAVFAGRRGIKPKDSETAILPDYELCFNVLFMPYTEPAMAGLRKRVGSILPVHGVNYLLSREDFRKIVLSEGSGVAYKVIEVVAVNLSGGKPRRVYTLITRRDLPFAIRRFPSKDIL</sequence>
<dbReference type="GO" id="GO:0003839">
    <property type="term" value="F:gamma-glutamylcyclotransferase activity"/>
    <property type="evidence" value="ECO:0007669"/>
    <property type="project" value="UniProtKB-EC"/>
</dbReference>
<evidence type="ECO:0000256" key="4">
    <source>
        <dbReference type="PIRSR" id="PIRSR617939-2"/>
    </source>
</evidence>
<dbReference type="PANTHER" id="PTHR12935:SF0">
    <property type="entry name" value="GAMMA-GLUTAMYLCYCLOTRANSFERASE"/>
    <property type="match status" value="1"/>
</dbReference>
<dbReference type="eggNOG" id="ENOG502SBD2">
    <property type="taxonomic scope" value="Eukaryota"/>
</dbReference>
<dbReference type="InterPro" id="IPR017939">
    <property type="entry name" value="G-Glutamylcylcotransferase"/>
</dbReference>
<evidence type="ECO:0000256" key="1">
    <source>
        <dbReference type="ARBA" id="ARBA00012346"/>
    </source>
</evidence>
<evidence type="ECO:0000313" key="6">
    <source>
        <dbReference type="Proteomes" id="UP000016922"/>
    </source>
</evidence>
<evidence type="ECO:0000313" key="5">
    <source>
        <dbReference type="EMBL" id="EPE30770.1"/>
    </source>
</evidence>
<keyword evidence="6" id="KW-1185">Reference proteome</keyword>
<dbReference type="Proteomes" id="UP000016922">
    <property type="component" value="Unassembled WGS sequence"/>
</dbReference>
<gene>
    <name evidence="5" type="ORF">GLAREA_03737</name>
</gene>
<dbReference type="CDD" id="cd06661">
    <property type="entry name" value="GGCT_like"/>
    <property type="match status" value="1"/>
</dbReference>
<evidence type="ECO:0000256" key="2">
    <source>
        <dbReference type="ARBA" id="ARBA00023239"/>
    </source>
</evidence>
<name>S3CYX3_GLAL2</name>
<feature type="active site" description="Proton acceptor" evidence="3">
    <location>
        <position position="99"/>
    </location>
</feature>
<reference evidence="5 6" key="1">
    <citation type="journal article" date="2013" name="BMC Genomics">
        <title>Genomics-driven discovery of the pneumocandin biosynthetic gene cluster in the fungus Glarea lozoyensis.</title>
        <authorList>
            <person name="Chen L."/>
            <person name="Yue Q."/>
            <person name="Zhang X."/>
            <person name="Xiang M."/>
            <person name="Wang C."/>
            <person name="Li S."/>
            <person name="Che Y."/>
            <person name="Ortiz-Lopez F.J."/>
            <person name="Bills G.F."/>
            <person name="Liu X."/>
            <person name="An Z."/>
        </authorList>
    </citation>
    <scope>NUCLEOTIDE SEQUENCE [LARGE SCALE GENOMIC DNA]</scope>
    <source>
        <strain evidence="6">ATCC 20868 / MF5171</strain>
    </source>
</reference>
<dbReference type="RefSeq" id="XP_008082181.1">
    <property type="nucleotide sequence ID" value="XM_008083990.1"/>
</dbReference>
<dbReference type="KEGG" id="glz:GLAREA_03737"/>
<dbReference type="EMBL" id="KE145363">
    <property type="protein sequence ID" value="EPE30770.1"/>
    <property type="molecule type" value="Genomic_DNA"/>
</dbReference>
<dbReference type="HOGENOM" id="CLU_1787040_0_0_1"/>